<evidence type="ECO:0008006" key="3">
    <source>
        <dbReference type="Google" id="ProtNLM"/>
    </source>
</evidence>
<protein>
    <recommendedName>
        <fullName evidence="3">Asp23/Gls24 family envelope stress response protein</fullName>
    </recommendedName>
</protein>
<dbReference type="Proteomes" id="UP000203229">
    <property type="component" value="Chromosome"/>
</dbReference>
<dbReference type="InterPro" id="IPR054781">
    <property type="entry name" value="Asp23-rel"/>
</dbReference>
<dbReference type="NCBIfam" id="NF045836">
    <property type="entry name" value="MMB_0454_fam"/>
    <property type="match status" value="1"/>
</dbReference>
<evidence type="ECO:0000313" key="2">
    <source>
        <dbReference type="Proteomes" id="UP000203229"/>
    </source>
</evidence>
<evidence type="ECO:0000313" key="1">
    <source>
        <dbReference type="EMBL" id="ASP28494.1"/>
    </source>
</evidence>
<sequence>MYITLEKNSSGEIQVEDQIITKIIDKDIKSNIDSSLNLEVVVLWEQENSMFINIKIKVENRETVSIDERKIIHSINELIKQTIGVKPKTISVSFI</sequence>
<accession>A0A222EQI9</accession>
<dbReference type="AlphaFoldDB" id="A0A222EQI9"/>
<dbReference type="EMBL" id="CP022535">
    <property type="protein sequence ID" value="ASP28494.1"/>
    <property type="molecule type" value="Genomic_DNA"/>
</dbReference>
<dbReference type="OrthoDB" id="400125at2"/>
<dbReference type="KEGG" id="scou:SCORR_v1c07220"/>
<name>A0A222EQI9_9MOLU</name>
<reference evidence="1 2" key="1">
    <citation type="submission" date="2017-07" db="EMBL/GenBank/DDBJ databases">
        <title>Complete genome sequence of Spiroplasma corruscae EC-1 (DSM 19793).</title>
        <authorList>
            <person name="Tsai Y.-M."/>
            <person name="Lo W.-S."/>
            <person name="Kuo C.-H."/>
        </authorList>
    </citation>
    <scope>NUCLEOTIDE SEQUENCE [LARGE SCALE GENOMIC DNA]</scope>
    <source>
        <strain evidence="1 2">EC-1</strain>
    </source>
</reference>
<organism evidence="1 2">
    <name type="scientific">Spiroplasma corruscae</name>
    <dbReference type="NCBI Taxonomy" id="216934"/>
    <lineage>
        <taxon>Bacteria</taxon>
        <taxon>Bacillati</taxon>
        <taxon>Mycoplasmatota</taxon>
        <taxon>Mollicutes</taxon>
        <taxon>Entomoplasmatales</taxon>
        <taxon>Spiroplasmataceae</taxon>
        <taxon>Spiroplasma</taxon>
    </lineage>
</organism>
<gene>
    <name evidence="1" type="ORF">SCORR_v1c07220</name>
</gene>
<keyword evidence="2" id="KW-1185">Reference proteome</keyword>
<dbReference type="RefSeq" id="WP_094049288.1">
    <property type="nucleotide sequence ID" value="NZ_CP022535.1"/>
</dbReference>
<proteinExistence type="predicted"/>